<accession>A0A371GBW0</accession>
<keyword evidence="3" id="KW-1185">Reference proteome</keyword>
<proteinExistence type="predicted"/>
<evidence type="ECO:0000313" key="3">
    <source>
        <dbReference type="Proteomes" id="UP000257109"/>
    </source>
</evidence>
<dbReference type="Proteomes" id="UP000257109">
    <property type="component" value="Unassembled WGS sequence"/>
</dbReference>
<protein>
    <recommendedName>
        <fullName evidence="4">Retrotransposon gag domain-containing protein</fullName>
    </recommendedName>
</protein>
<dbReference type="EMBL" id="QJKJ01006079">
    <property type="protein sequence ID" value="RDX87986.1"/>
    <property type="molecule type" value="Genomic_DNA"/>
</dbReference>
<gene>
    <name evidence="2" type="ORF">CR513_30479</name>
</gene>
<dbReference type="PANTHER" id="PTHR33240">
    <property type="entry name" value="OS08G0508500 PROTEIN"/>
    <property type="match status" value="1"/>
</dbReference>
<name>A0A371GBW0_MUCPR</name>
<comment type="caution">
    <text evidence="2">The sequence shown here is derived from an EMBL/GenBank/DDBJ whole genome shotgun (WGS) entry which is preliminary data.</text>
</comment>
<evidence type="ECO:0000313" key="2">
    <source>
        <dbReference type="EMBL" id="RDX87986.1"/>
    </source>
</evidence>
<organism evidence="2 3">
    <name type="scientific">Mucuna pruriens</name>
    <name type="common">Velvet bean</name>
    <name type="synonym">Dolichos pruriens</name>
    <dbReference type="NCBI Taxonomy" id="157652"/>
    <lineage>
        <taxon>Eukaryota</taxon>
        <taxon>Viridiplantae</taxon>
        <taxon>Streptophyta</taxon>
        <taxon>Embryophyta</taxon>
        <taxon>Tracheophyta</taxon>
        <taxon>Spermatophyta</taxon>
        <taxon>Magnoliopsida</taxon>
        <taxon>eudicotyledons</taxon>
        <taxon>Gunneridae</taxon>
        <taxon>Pentapetalae</taxon>
        <taxon>rosids</taxon>
        <taxon>fabids</taxon>
        <taxon>Fabales</taxon>
        <taxon>Fabaceae</taxon>
        <taxon>Papilionoideae</taxon>
        <taxon>50 kb inversion clade</taxon>
        <taxon>NPAAA clade</taxon>
        <taxon>indigoferoid/millettioid clade</taxon>
        <taxon>Phaseoleae</taxon>
        <taxon>Mucuna</taxon>
    </lineage>
</organism>
<evidence type="ECO:0008006" key="4">
    <source>
        <dbReference type="Google" id="ProtNLM"/>
    </source>
</evidence>
<evidence type="ECO:0000256" key="1">
    <source>
        <dbReference type="SAM" id="MobiDB-lite"/>
    </source>
</evidence>
<dbReference type="AlphaFoldDB" id="A0A371GBW0"/>
<feature type="region of interest" description="Disordered" evidence="1">
    <location>
        <begin position="92"/>
        <end position="114"/>
    </location>
</feature>
<dbReference type="PANTHER" id="PTHR33240:SF8">
    <property type="entry name" value="OS03G0439900 PROTEIN"/>
    <property type="match status" value="1"/>
</dbReference>
<reference evidence="2" key="1">
    <citation type="submission" date="2018-05" db="EMBL/GenBank/DDBJ databases">
        <title>Draft genome of Mucuna pruriens seed.</title>
        <authorList>
            <person name="Nnadi N.E."/>
            <person name="Vos R."/>
            <person name="Hasami M.H."/>
            <person name="Devisetty U.K."/>
            <person name="Aguiy J.C."/>
        </authorList>
    </citation>
    <scope>NUCLEOTIDE SEQUENCE [LARGE SCALE GENOMIC DNA]</scope>
    <source>
        <strain evidence="2">JCA_2017</strain>
    </source>
</reference>
<dbReference type="OrthoDB" id="1431151at2759"/>
<sequence>MRAWDLPQNFTPLTEKMMQILWEICHTSLLEFPPEVKGRVMGPNKDGWCDFHRAFDHSTEDCWSLKTQIERLVQQGHLSRFVQHSSNEGREAILAEKVERGRRSSRGGSEREKQVTADGFYLAPQHHSHHSRRGGIFPEEGASKRMHEVQAVLTGANQTPLRTKRGTNPVLTFDDRDLKHGVPSHDEPMVISMIVAKYIIEHVLVDQGSSSNILYWSTFQKIKLSSSTNLRFQGPFTVLRASEYRLKELLSWRLFLENAQGSRPSWFYTW</sequence>
<feature type="non-terminal residue" evidence="2">
    <location>
        <position position="1"/>
    </location>
</feature>